<evidence type="ECO:0000259" key="2">
    <source>
        <dbReference type="Pfam" id="PF13649"/>
    </source>
</evidence>
<dbReference type="CDD" id="cd02440">
    <property type="entry name" value="AdoMet_MTases"/>
    <property type="match status" value="1"/>
</dbReference>
<evidence type="ECO:0000313" key="5">
    <source>
        <dbReference type="Proteomes" id="UP000521676"/>
    </source>
</evidence>
<dbReference type="Proteomes" id="UP000521676">
    <property type="component" value="Unassembled WGS sequence"/>
</dbReference>
<reference evidence="3 5" key="1">
    <citation type="submission" date="2020-06" db="EMBL/GenBank/DDBJ databases">
        <title>Anoxygenic phototrophic Chloroflexota member uses a Type I reaction center.</title>
        <authorList>
            <person name="Tsuji J.M."/>
            <person name="Shaw N.A."/>
            <person name="Nagashima S."/>
            <person name="Venkiteswaran J."/>
            <person name="Schiff S.L."/>
            <person name="Hanada S."/>
            <person name="Tank M."/>
            <person name="Neufeld J.D."/>
        </authorList>
    </citation>
    <scope>NUCLEOTIDE SEQUENCE [LARGE SCALE GENOMIC DNA]</scope>
    <source>
        <strain evidence="3">L227-S17</strain>
    </source>
</reference>
<dbReference type="GO" id="GO:0032259">
    <property type="term" value="P:methylation"/>
    <property type="evidence" value="ECO:0007669"/>
    <property type="project" value="UniProtKB-KW"/>
</dbReference>
<evidence type="ECO:0000313" key="6">
    <source>
        <dbReference type="Proteomes" id="UP001431572"/>
    </source>
</evidence>
<dbReference type="Pfam" id="PF13649">
    <property type="entry name" value="Methyltransf_25"/>
    <property type="match status" value="1"/>
</dbReference>
<keyword evidence="3" id="KW-0489">Methyltransferase</keyword>
<evidence type="ECO:0000313" key="4">
    <source>
        <dbReference type="EMBL" id="WJW66239.1"/>
    </source>
</evidence>
<dbReference type="InterPro" id="IPR029063">
    <property type="entry name" value="SAM-dependent_MTases_sf"/>
</dbReference>
<evidence type="ECO:0000256" key="1">
    <source>
        <dbReference type="ARBA" id="ARBA00022679"/>
    </source>
</evidence>
<dbReference type="PANTHER" id="PTHR43861">
    <property type="entry name" value="TRANS-ACONITATE 2-METHYLTRANSFERASE-RELATED"/>
    <property type="match status" value="1"/>
</dbReference>
<gene>
    <name evidence="3" type="ORF">HXX08_00560</name>
    <name evidence="4" type="ORF">OZ401_002031</name>
</gene>
<dbReference type="SUPFAM" id="SSF53335">
    <property type="entry name" value="S-adenosyl-L-methionine-dependent methyltransferases"/>
    <property type="match status" value="1"/>
</dbReference>
<dbReference type="EMBL" id="JACATZ010000001">
    <property type="protein sequence ID" value="NWJ44346.1"/>
    <property type="molecule type" value="Genomic_DNA"/>
</dbReference>
<dbReference type="EMBL" id="CP128399">
    <property type="protein sequence ID" value="WJW66239.1"/>
    <property type="molecule type" value="Genomic_DNA"/>
</dbReference>
<accession>A0A8T7M153</accession>
<dbReference type="Gene3D" id="3.40.50.150">
    <property type="entry name" value="Vaccinia Virus protein VP39"/>
    <property type="match status" value="1"/>
</dbReference>
<name>A0A8T7M153_9CHLR</name>
<dbReference type="Proteomes" id="UP001431572">
    <property type="component" value="Chromosome 1"/>
</dbReference>
<protein>
    <submittedName>
        <fullName evidence="3">Class I SAM-dependent methyltransferase</fullName>
    </submittedName>
</protein>
<dbReference type="PANTHER" id="PTHR43861:SF3">
    <property type="entry name" value="PUTATIVE (AFU_ORTHOLOGUE AFUA_2G14390)-RELATED"/>
    <property type="match status" value="1"/>
</dbReference>
<dbReference type="InterPro" id="IPR041698">
    <property type="entry name" value="Methyltransf_25"/>
</dbReference>
<dbReference type="GO" id="GO:0008168">
    <property type="term" value="F:methyltransferase activity"/>
    <property type="evidence" value="ECO:0007669"/>
    <property type="project" value="UniProtKB-KW"/>
</dbReference>
<dbReference type="RefSeq" id="WP_341468122.1">
    <property type="nucleotide sequence ID" value="NZ_CP128399.1"/>
</dbReference>
<evidence type="ECO:0000313" key="3">
    <source>
        <dbReference type="EMBL" id="NWJ44346.1"/>
    </source>
</evidence>
<dbReference type="AlphaFoldDB" id="A0A8T7M153"/>
<proteinExistence type="predicted"/>
<reference evidence="4" key="2">
    <citation type="journal article" date="2024" name="Nature">
        <title>Anoxygenic phototroph of the Chloroflexota uses a type I reaction centre.</title>
        <authorList>
            <person name="Tsuji J.M."/>
            <person name="Shaw N.A."/>
            <person name="Nagashima S."/>
            <person name="Venkiteswaran J.J."/>
            <person name="Schiff S.L."/>
            <person name="Watanabe T."/>
            <person name="Fukui M."/>
            <person name="Hanada S."/>
            <person name="Tank M."/>
            <person name="Neufeld J.D."/>
        </authorList>
    </citation>
    <scope>NUCLEOTIDE SEQUENCE</scope>
    <source>
        <strain evidence="4">L227-S17</strain>
    </source>
</reference>
<feature type="domain" description="Methyltransferase" evidence="2">
    <location>
        <begin position="52"/>
        <end position="146"/>
    </location>
</feature>
<organism evidence="3 5">
    <name type="scientific">Candidatus Chlorohelix allophototropha</name>
    <dbReference type="NCBI Taxonomy" id="3003348"/>
    <lineage>
        <taxon>Bacteria</taxon>
        <taxon>Bacillati</taxon>
        <taxon>Chloroflexota</taxon>
        <taxon>Chloroflexia</taxon>
        <taxon>Candidatus Chloroheliales</taxon>
        <taxon>Candidatus Chloroheliaceae</taxon>
        <taxon>Candidatus Chlorohelix</taxon>
    </lineage>
</organism>
<keyword evidence="1" id="KW-0808">Transferase</keyword>
<sequence length="231" mass="25473">MSDKMFDFNSGFVEAYDNFVRQSIFGYEQIFSMVTALLKDRLPTDANLLVGGCGTGMELVTFGTKMPGWRMTGFDPSEQMMSIAKAKVEQHGLGERVRLVHGYATDLPEGESYDAATLMLVLHFIPDVAGKLSLLKTVSSHIKSGGSLVYLSHHGDTADPDFKEMLNGWRDFIIHNGVSAKNVDNVLQTALTGGQFSPENMVLTLLEQAGFSDIKRFYNAFLTSGWIARKA</sequence>
<keyword evidence="6" id="KW-1185">Reference proteome</keyword>